<dbReference type="InterPro" id="IPR050087">
    <property type="entry name" value="AON_synthase_class-II"/>
</dbReference>
<dbReference type="InterPro" id="IPR015424">
    <property type="entry name" value="PyrdxlP-dep_Trfase"/>
</dbReference>
<evidence type="ECO:0000256" key="2">
    <source>
        <dbReference type="ARBA" id="ARBA00010008"/>
    </source>
</evidence>
<feature type="domain" description="Aminotransferase class I/classII large" evidence="6">
    <location>
        <begin position="67"/>
        <end position="494"/>
    </location>
</feature>
<dbReference type="PANTHER" id="PTHR13693">
    <property type="entry name" value="CLASS II AMINOTRANSFERASE/8-AMINO-7-OXONONANOATE SYNTHASE"/>
    <property type="match status" value="1"/>
</dbReference>
<dbReference type="InterPro" id="IPR015422">
    <property type="entry name" value="PyrdxlP-dep_Trfase_small"/>
</dbReference>
<name>A0AAN6G6P6_9BASI</name>
<feature type="compositionally biased region" description="Basic and acidic residues" evidence="5">
    <location>
        <begin position="45"/>
        <end position="55"/>
    </location>
</feature>
<dbReference type="Gene3D" id="3.40.640.10">
    <property type="entry name" value="Type I PLP-dependent aspartate aminotransferase-like (Major domain)"/>
    <property type="match status" value="1"/>
</dbReference>
<dbReference type="InterPro" id="IPR004839">
    <property type="entry name" value="Aminotransferase_I/II_large"/>
</dbReference>
<keyword evidence="4" id="KW-0663">Pyridoxal phosphate</keyword>
<organism evidence="7 8">
    <name type="scientific">Tilletia horrida</name>
    <dbReference type="NCBI Taxonomy" id="155126"/>
    <lineage>
        <taxon>Eukaryota</taxon>
        <taxon>Fungi</taxon>
        <taxon>Dikarya</taxon>
        <taxon>Basidiomycota</taxon>
        <taxon>Ustilaginomycotina</taxon>
        <taxon>Exobasidiomycetes</taxon>
        <taxon>Tilletiales</taxon>
        <taxon>Tilletiaceae</taxon>
        <taxon>Tilletia</taxon>
    </lineage>
</organism>
<dbReference type="GO" id="GO:0009102">
    <property type="term" value="P:biotin biosynthetic process"/>
    <property type="evidence" value="ECO:0007669"/>
    <property type="project" value="TreeGrafter"/>
</dbReference>
<evidence type="ECO:0000313" key="8">
    <source>
        <dbReference type="Proteomes" id="UP001176521"/>
    </source>
</evidence>
<dbReference type="SUPFAM" id="SSF53383">
    <property type="entry name" value="PLP-dependent transferases"/>
    <property type="match status" value="1"/>
</dbReference>
<feature type="region of interest" description="Disordered" evidence="5">
    <location>
        <begin position="508"/>
        <end position="556"/>
    </location>
</feature>
<gene>
    <name evidence="7" type="ORF">OC842_007439</name>
</gene>
<dbReference type="GO" id="GO:0030170">
    <property type="term" value="F:pyridoxal phosphate binding"/>
    <property type="evidence" value="ECO:0007669"/>
    <property type="project" value="InterPro"/>
</dbReference>
<feature type="compositionally biased region" description="Low complexity" evidence="5">
    <location>
        <begin position="541"/>
        <end position="556"/>
    </location>
</feature>
<evidence type="ECO:0000256" key="3">
    <source>
        <dbReference type="ARBA" id="ARBA00022679"/>
    </source>
</evidence>
<dbReference type="GO" id="GO:0016740">
    <property type="term" value="F:transferase activity"/>
    <property type="evidence" value="ECO:0007669"/>
    <property type="project" value="UniProtKB-KW"/>
</dbReference>
<reference evidence="7" key="1">
    <citation type="journal article" date="2023" name="PhytoFront">
        <title>Draft Genome Resources of Seven Strains of Tilletia horrida, Causal Agent of Kernel Smut of Rice.</title>
        <authorList>
            <person name="Khanal S."/>
            <person name="Antony Babu S."/>
            <person name="Zhou X.G."/>
        </authorList>
    </citation>
    <scope>NUCLEOTIDE SEQUENCE</scope>
    <source>
        <strain evidence="7">TX3</strain>
    </source>
</reference>
<proteinExistence type="inferred from homology"/>
<accession>A0AAN6G6P6</accession>
<evidence type="ECO:0000256" key="4">
    <source>
        <dbReference type="ARBA" id="ARBA00022898"/>
    </source>
</evidence>
<protein>
    <recommendedName>
        <fullName evidence="6">Aminotransferase class I/classII large domain-containing protein</fullName>
    </recommendedName>
</protein>
<comment type="similarity">
    <text evidence="2">Belongs to the class-II pyridoxal-phosphate-dependent aminotransferase family. BioF subfamily.</text>
</comment>
<comment type="cofactor">
    <cofactor evidence="1">
        <name>pyridoxal 5'-phosphate</name>
        <dbReference type="ChEBI" id="CHEBI:597326"/>
    </cofactor>
</comment>
<dbReference type="Gene3D" id="3.90.1150.10">
    <property type="entry name" value="Aspartate Aminotransferase, domain 1"/>
    <property type="match status" value="2"/>
</dbReference>
<dbReference type="AlphaFoldDB" id="A0AAN6G6P6"/>
<evidence type="ECO:0000313" key="7">
    <source>
        <dbReference type="EMBL" id="KAK0519489.1"/>
    </source>
</evidence>
<dbReference type="InterPro" id="IPR015421">
    <property type="entry name" value="PyrdxlP-dep_Trfase_major"/>
</dbReference>
<dbReference type="Pfam" id="PF00155">
    <property type="entry name" value="Aminotran_1_2"/>
    <property type="match status" value="1"/>
</dbReference>
<keyword evidence="8" id="KW-1185">Reference proteome</keyword>
<dbReference type="PANTHER" id="PTHR13693:SF77">
    <property type="entry name" value="8-AMINO-7-OXONONANOATE SYNTHASE"/>
    <property type="match status" value="1"/>
</dbReference>
<sequence>MLADQMREALERRRQRAMLRALTVRGTTARSATAASSSSSSSSSGKDDRRTEPEQRNASMATTAAPLTDFSSNDYLSLASSAEMRAAFVQRVLQAQTNPLGSTGSRLLDGNSVEHEELERRLASFFQAPSALFFGSGYEANVSLFSTLPQPGDLVLYDELIHASVHDGMRQSRVTSERRLAFVHNDLSDLERLLRAWCTVDSGSDSAAEAQDRNQFAHALRQRRVNVFIAVEAVYSMDGDLCPLAVLVSLAQRLVPRECLHIIVDEAHSTGTYGPQGRGLCAELGLTGSKPMEEGVRVRLATFGKACGASGGVVLCDPLLRQYLINYARPFIFSTAPPQAVLMAAHSSIDMLERDEVGGRRRAEMVRRTRMLIDGLRGVVQYAAERGVRTARQRSAPLLALVSALSTAGSNTQEGDGAAILRADQNDDEQDRFAPSPIVPLLTPTPRPLSARLQARGFLVRPITYPTVPLGQDRVRICVHAGNSEAEVHGLCAAVREWVDDVLRAEEERQEGHGLVPTPMEDGKQMGRGRSCGRSTEGAHLPAPGLPSLPSLKPRL</sequence>
<feature type="region of interest" description="Disordered" evidence="5">
    <location>
        <begin position="17"/>
        <end position="64"/>
    </location>
</feature>
<dbReference type="EMBL" id="JAPDMQ010000974">
    <property type="protein sequence ID" value="KAK0519489.1"/>
    <property type="molecule type" value="Genomic_DNA"/>
</dbReference>
<keyword evidence="3" id="KW-0808">Transferase</keyword>
<feature type="compositionally biased region" description="Low complexity" evidence="5">
    <location>
        <begin position="27"/>
        <end position="44"/>
    </location>
</feature>
<evidence type="ECO:0000256" key="5">
    <source>
        <dbReference type="SAM" id="MobiDB-lite"/>
    </source>
</evidence>
<evidence type="ECO:0000256" key="1">
    <source>
        <dbReference type="ARBA" id="ARBA00001933"/>
    </source>
</evidence>
<dbReference type="Proteomes" id="UP001176521">
    <property type="component" value="Unassembled WGS sequence"/>
</dbReference>
<evidence type="ECO:0000259" key="6">
    <source>
        <dbReference type="Pfam" id="PF00155"/>
    </source>
</evidence>
<comment type="caution">
    <text evidence="7">The sequence shown here is derived from an EMBL/GenBank/DDBJ whole genome shotgun (WGS) entry which is preliminary data.</text>
</comment>